<dbReference type="InterPro" id="IPR000620">
    <property type="entry name" value="EamA_dom"/>
</dbReference>
<dbReference type="SUPFAM" id="SSF103481">
    <property type="entry name" value="Multidrug resistance efflux transporter EmrE"/>
    <property type="match status" value="2"/>
</dbReference>
<evidence type="ECO:0000313" key="9">
    <source>
        <dbReference type="EMBL" id="GAA1110583.1"/>
    </source>
</evidence>
<feature type="domain" description="EamA" evidence="8">
    <location>
        <begin position="54"/>
        <end position="189"/>
    </location>
</feature>
<keyword evidence="10" id="KW-1185">Reference proteome</keyword>
<accession>A0ABN1U011</accession>
<feature type="transmembrane region" description="Helical" evidence="7">
    <location>
        <begin position="171"/>
        <end position="191"/>
    </location>
</feature>
<feature type="transmembrane region" description="Helical" evidence="7">
    <location>
        <begin position="197"/>
        <end position="218"/>
    </location>
</feature>
<keyword evidence="3" id="KW-1003">Cell membrane</keyword>
<dbReference type="PANTHER" id="PTHR42920:SF5">
    <property type="entry name" value="EAMA DOMAIN-CONTAINING PROTEIN"/>
    <property type="match status" value="1"/>
</dbReference>
<feature type="transmembrane region" description="Helical" evidence="7">
    <location>
        <begin position="272"/>
        <end position="293"/>
    </location>
</feature>
<dbReference type="Pfam" id="PF00892">
    <property type="entry name" value="EamA"/>
    <property type="match status" value="2"/>
</dbReference>
<dbReference type="PANTHER" id="PTHR42920">
    <property type="entry name" value="OS03G0707200 PROTEIN-RELATED"/>
    <property type="match status" value="1"/>
</dbReference>
<comment type="similarity">
    <text evidence="2">Belongs to the EamA transporter family.</text>
</comment>
<feature type="transmembrane region" description="Helical" evidence="7">
    <location>
        <begin position="326"/>
        <end position="345"/>
    </location>
</feature>
<feature type="transmembrane region" description="Helical" evidence="7">
    <location>
        <begin position="230"/>
        <end position="252"/>
    </location>
</feature>
<evidence type="ECO:0000256" key="6">
    <source>
        <dbReference type="ARBA" id="ARBA00023136"/>
    </source>
</evidence>
<feature type="transmembrane region" description="Helical" evidence="7">
    <location>
        <begin position="144"/>
        <end position="164"/>
    </location>
</feature>
<protein>
    <submittedName>
        <fullName evidence="9">EamA family transporter</fullName>
    </submittedName>
</protein>
<dbReference type="InterPro" id="IPR051258">
    <property type="entry name" value="Diverse_Substrate_Transporter"/>
</dbReference>
<evidence type="ECO:0000256" key="5">
    <source>
        <dbReference type="ARBA" id="ARBA00022989"/>
    </source>
</evidence>
<reference evidence="9 10" key="1">
    <citation type="journal article" date="2019" name="Int. J. Syst. Evol. Microbiol.">
        <title>The Global Catalogue of Microorganisms (GCM) 10K type strain sequencing project: providing services to taxonomists for standard genome sequencing and annotation.</title>
        <authorList>
            <consortium name="The Broad Institute Genomics Platform"/>
            <consortium name="The Broad Institute Genome Sequencing Center for Infectious Disease"/>
            <person name="Wu L."/>
            <person name="Ma J."/>
        </authorList>
    </citation>
    <scope>NUCLEOTIDE SEQUENCE [LARGE SCALE GENOMIC DNA]</scope>
    <source>
        <strain evidence="9 10">JCM 13008</strain>
    </source>
</reference>
<evidence type="ECO:0000313" key="10">
    <source>
        <dbReference type="Proteomes" id="UP001501581"/>
    </source>
</evidence>
<dbReference type="InterPro" id="IPR037185">
    <property type="entry name" value="EmrE-like"/>
</dbReference>
<dbReference type="Proteomes" id="UP001501581">
    <property type="component" value="Unassembled WGS sequence"/>
</dbReference>
<evidence type="ECO:0000256" key="7">
    <source>
        <dbReference type="SAM" id="Phobius"/>
    </source>
</evidence>
<sequence length="358" mass="36174">MQGAEGGAVGLGAQVGAPPAESHAPSVGPENPIAVRAPRPYSALMSSSTSRFGSGLAFALLSAASFGLSGVLASGLIENGWSPAAVVTVRVVVAALALAVPTVLALRSRWHLLRSNVWLILGYGAIAVAGVQFAYFSAIAHLDVAVALLIEYTAPVVVVGWLWFRHGHRPNAWVGVGASIAALGLAMVLQVGTGAEISGVGLAWALIAMVGVAGYFILSAQEGNGLPPIALAGCGLAVAAVFLSLACVVGLIDWERGADVGLYRGHEVAAWLPLLGLGVVSGALAYATGIAAGRRLGARMASFVALSEVLAAVVASWLVLAQVPNGWQALGGVAILAGVVVVKLGERTPSAEVDQHQV</sequence>
<feature type="transmembrane region" description="Helical" evidence="7">
    <location>
        <begin position="118"/>
        <end position="138"/>
    </location>
</feature>
<evidence type="ECO:0000256" key="3">
    <source>
        <dbReference type="ARBA" id="ARBA00022475"/>
    </source>
</evidence>
<organism evidence="9 10">
    <name type="scientific">Nocardioides dubius</name>
    <dbReference type="NCBI Taxonomy" id="317019"/>
    <lineage>
        <taxon>Bacteria</taxon>
        <taxon>Bacillati</taxon>
        <taxon>Actinomycetota</taxon>
        <taxon>Actinomycetes</taxon>
        <taxon>Propionibacteriales</taxon>
        <taxon>Nocardioidaceae</taxon>
        <taxon>Nocardioides</taxon>
    </lineage>
</organism>
<feature type="transmembrane region" description="Helical" evidence="7">
    <location>
        <begin position="300"/>
        <end position="320"/>
    </location>
</feature>
<feature type="transmembrane region" description="Helical" evidence="7">
    <location>
        <begin position="83"/>
        <end position="106"/>
    </location>
</feature>
<keyword evidence="6 7" id="KW-0472">Membrane</keyword>
<dbReference type="EMBL" id="BAAALG010000013">
    <property type="protein sequence ID" value="GAA1110583.1"/>
    <property type="molecule type" value="Genomic_DNA"/>
</dbReference>
<name>A0ABN1U011_9ACTN</name>
<comment type="caution">
    <text evidence="9">The sequence shown here is derived from an EMBL/GenBank/DDBJ whole genome shotgun (WGS) entry which is preliminary data.</text>
</comment>
<feature type="transmembrane region" description="Helical" evidence="7">
    <location>
        <begin position="55"/>
        <end position="77"/>
    </location>
</feature>
<keyword evidence="5 7" id="KW-1133">Transmembrane helix</keyword>
<evidence type="ECO:0000256" key="4">
    <source>
        <dbReference type="ARBA" id="ARBA00022692"/>
    </source>
</evidence>
<evidence type="ECO:0000256" key="1">
    <source>
        <dbReference type="ARBA" id="ARBA00004651"/>
    </source>
</evidence>
<gene>
    <name evidence="9" type="ORF">GCM10009668_34090</name>
</gene>
<proteinExistence type="inferred from homology"/>
<evidence type="ECO:0000256" key="2">
    <source>
        <dbReference type="ARBA" id="ARBA00007362"/>
    </source>
</evidence>
<comment type="subcellular location">
    <subcellularLocation>
        <location evidence="1">Cell membrane</location>
        <topology evidence="1">Multi-pass membrane protein</topology>
    </subcellularLocation>
</comment>
<evidence type="ECO:0000259" key="8">
    <source>
        <dbReference type="Pfam" id="PF00892"/>
    </source>
</evidence>
<keyword evidence="4 7" id="KW-0812">Transmembrane</keyword>
<feature type="domain" description="EamA" evidence="8">
    <location>
        <begin position="201"/>
        <end position="342"/>
    </location>
</feature>